<comment type="caution">
    <text evidence="1">The sequence shown here is derived from an EMBL/GenBank/DDBJ whole genome shotgun (WGS) entry which is preliminary data.</text>
</comment>
<reference evidence="1" key="1">
    <citation type="journal article" date="2013" name="Int. J. Syst. Evol. Microbiol.">
        <title>Aestuariibaculum suncheonense gen. nov., sp. nov., a marine bacterium of the family Flavobacteriaceae isolated from a tidal flat and emended descriptions of the genera Gaetbulibacter and Tamlana.</title>
        <authorList>
            <person name="Jeong S.H."/>
            <person name="Park M.S."/>
            <person name="Jin H.M."/>
            <person name="Lee K."/>
            <person name="Park W."/>
            <person name="Jeon C.O."/>
        </authorList>
    </citation>
    <scope>NUCLEOTIDE SEQUENCE</scope>
    <source>
        <strain evidence="1">SC17</strain>
    </source>
</reference>
<protein>
    <submittedName>
        <fullName evidence="1">Uncharacterized protein</fullName>
    </submittedName>
</protein>
<sequence>MLKFLVNKITALVLVVILLAHNINTLVIVVDFVANQDFIAKTLCVQKDNQQGCNGKCHLQKQLAKNETGADHKTPLEENKRMVLDAFFISNIDTIDTQNTLQLTSQSKLIYKTPAIYESTIAVDTPPPNIS</sequence>
<evidence type="ECO:0000313" key="2">
    <source>
        <dbReference type="Proteomes" id="UP000602057"/>
    </source>
</evidence>
<dbReference type="Proteomes" id="UP000602057">
    <property type="component" value="Unassembled WGS sequence"/>
</dbReference>
<dbReference type="EMBL" id="JACVXC010000006">
    <property type="protein sequence ID" value="MBD0836610.1"/>
    <property type="molecule type" value="Genomic_DNA"/>
</dbReference>
<accession>A0A8J6UCB9</accession>
<keyword evidence="2" id="KW-1185">Reference proteome</keyword>
<dbReference type="AlphaFoldDB" id="A0A8J6UCB9"/>
<dbReference type="RefSeq" id="WP_188217100.1">
    <property type="nucleotide sequence ID" value="NZ_BAABGH010000002.1"/>
</dbReference>
<organism evidence="1 2">
    <name type="scientific">Aestuariibaculum suncheonense</name>
    <dbReference type="NCBI Taxonomy" id="1028745"/>
    <lineage>
        <taxon>Bacteria</taxon>
        <taxon>Pseudomonadati</taxon>
        <taxon>Bacteroidota</taxon>
        <taxon>Flavobacteriia</taxon>
        <taxon>Flavobacteriales</taxon>
        <taxon>Flavobacteriaceae</taxon>
    </lineage>
</organism>
<gene>
    <name evidence="1" type="ORF">ICJ84_14315</name>
</gene>
<name>A0A8J6UCB9_9FLAO</name>
<reference evidence="1" key="2">
    <citation type="submission" date="2020-09" db="EMBL/GenBank/DDBJ databases">
        <authorList>
            <person name="Wu Z."/>
        </authorList>
    </citation>
    <scope>NUCLEOTIDE SEQUENCE</scope>
    <source>
        <strain evidence="1">SC17</strain>
    </source>
</reference>
<proteinExistence type="predicted"/>
<evidence type="ECO:0000313" key="1">
    <source>
        <dbReference type="EMBL" id="MBD0836610.1"/>
    </source>
</evidence>